<evidence type="ECO:0000313" key="2">
    <source>
        <dbReference type="RefSeq" id="XP_047736423.1"/>
    </source>
</evidence>
<proteinExistence type="predicted"/>
<reference evidence="2" key="1">
    <citation type="submission" date="2025-08" db="UniProtKB">
        <authorList>
            <consortium name="RefSeq"/>
        </authorList>
    </citation>
    <scope>IDENTIFICATION</scope>
    <source>
        <tissue evidence="2">Whole organism</tissue>
    </source>
</reference>
<protein>
    <submittedName>
        <fullName evidence="2">Uncharacterized protein LOC125177887</fullName>
    </submittedName>
</protein>
<dbReference type="AlphaFoldDB" id="A0A979FHK2"/>
<dbReference type="OrthoDB" id="6373059at2759"/>
<dbReference type="RefSeq" id="XP_047736423.1">
    <property type="nucleotide sequence ID" value="XM_047880467.1"/>
</dbReference>
<dbReference type="GeneID" id="125177887"/>
<sequence>MSTYKPDCRKFQANIFNKSKCTNCFRQREEHSTDALDSNRDQNIAPKRVHYLFDGPLMWSPKTKGCPSRIQRIVEGPPALGDLSDGCPSFSAVILAASRAVSKCGYLFVAPDWDFTIPLYRTKALYTSLSLRVVWRGAVAEWLCGSLATLHCVVHGGVTAWRCGEVAVWVAGAVVEWLCGSPATIYCVVHGGVTVWRCGEVAVWVARHTSLVIDCASQDS</sequence>
<keyword evidence="1" id="KW-1185">Reference proteome</keyword>
<name>A0A979FHK2_HYAAZ</name>
<gene>
    <name evidence="2" type="primary">LOC125177887</name>
</gene>
<dbReference type="KEGG" id="hazt:125177887"/>
<accession>A0A979FHK2</accession>
<organism evidence="1 2">
    <name type="scientific">Hyalella azteca</name>
    <name type="common">Amphipod</name>
    <dbReference type="NCBI Taxonomy" id="294128"/>
    <lineage>
        <taxon>Eukaryota</taxon>
        <taxon>Metazoa</taxon>
        <taxon>Ecdysozoa</taxon>
        <taxon>Arthropoda</taxon>
        <taxon>Crustacea</taxon>
        <taxon>Multicrustacea</taxon>
        <taxon>Malacostraca</taxon>
        <taxon>Eumalacostraca</taxon>
        <taxon>Peracarida</taxon>
        <taxon>Amphipoda</taxon>
        <taxon>Senticaudata</taxon>
        <taxon>Talitrida</taxon>
        <taxon>Talitroidea</taxon>
        <taxon>Hyalellidae</taxon>
        <taxon>Hyalella</taxon>
    </lineage>
</organism>
<evidence type="ECO:0000313" key="1">
    <source>
        <dbReference type="Proteomes" id="UP000694843"/>
    </source>
</evidence>
<dbReference type="Proteomes" id="UP000694843">
    <property type="component" value="Unplaced"/>
</dbReference>